<dbReference type="InterPro" id="IPR050416">
    <property type="entry name" value="FAD-linked_Oxidoreductase"/>
</dbReference>
<evidence type="ECO:0000259" key="7">
    <source>
        <dbReference type="PROSITE" id="PS51387"/>
    </source>
</evidence>
<proteinExistence type="inferred from homology"/>
<keyword evidence="4" id="KW-0274">FAD</keyword>
<dbReference type="Gene3D" id="3.30.465.10">
    <property type="match status" value="2"/>
</dbReference>
<feature type="signal peptide" evidence="6">
    <location>
        <begin position="1"/>
        <end position="31"/>
    </location>
</feature>
<evidence type="ECO:0000256" key="2">
    <source>
        <dbReference type="ARBA" id="ARBA00005466"/>
    </source>
</evidence>
<dbReference type="Pfam" id="PF01565">
    <property type="entry name" value="FAD_binding_4"/>
    <property type="match status" value="1"/>
</dbReference>
<reference evidence="8" key="1">
    <citation type="submission" date="2023-03" db="EMBL/GenBank/DDBJ databases">
        <title>Massive genome expansion in bonnet fungi (Mycena s.s.) driven by repeated elements and novel gene families across ecological guilds.</title>
        <authorList>
            <consortium name="Lawrence Berkeley National Laboratory"/>
            <person name="Harder C.B."/>
            <person name="Miyauchi S."/>
            <person name="Viragh M."/>
            <person name="Kuo A."/>
            <person name="Thoen E."/>
            <person name="Andreopoulos B."/>
            <person name="Lu D."/>
            <person name="Skrede I."/>
            <person name="Drula E."/>
            <person name="Henrissat B."/>
            <person name="Morin E."/>
            <person name="Kohler A."/>
            <person name="Barry K."/>
            <person name="LaButti K."/>
            <person name="Morin E."/>
            <person name="Salamov A."/>
            <person name="Lipzen A."/>
            <person name="Mereny Z."/>
            <person name="Hegedus B."/>
            <person name="Baldrian P."/>
            <person name="Stursova M."/>
            <person name="Weitz H."/>
            <person name="Taylor A."/>
            <person name="Grigoriev I.V."/>
            <person name="Nagy L.G."/>
            <person name="Martin F."/>
            <person name="Kauserud H."/>
        </authorList>
    </citation>
    <scope>NUCLEOTIDE SEQUENCE</scope>
    <source>
        <strain evidence="8">CBHHK182m</strain>
    </source>
</reference>
<evidence type="ECO:0000256" key="3">
    <source>
        <dbReference type="ARBA" id="ARBA00022630"/>
    </source>
</evidence>
<dbReference type="PANTHER" id="PTHR42973">
    <property type="entry name" value="BINDING OXIDOREDUCTASE, PUTATIVE (AFU_ORTHOLOGUE AFUA_1G17690)-RELATED"/>
    <property type="match status" value="1"/>
</dbReference>
<protein>
    <submittedName>
        <fullName evidence="8">FAD-binding domain-containing protein</fullName>
    </submittedName>
</protein>
<dbReference type="InterPro" id="IPR016169">
    <property type="entry name" value="FAD-bd_PCMH_sub2"/>
</dbReference>
<comment type="cofactor">
    <cofactor evidence="1">
        <name>FAD</name>
        <dbReference type="ChEBI" id="CHEBI:57692"/>
    </cofactor>
</comment>
<dbReference type="InterPro" id="IPR036318">
    <property type="entry name" value="FAD-bd_PCMH-like_sf"/>
</dbReference>
<dbReference type="InterPro" id="IPR006094">
    <property type="entry name" value="Oxid_FAD_bind_N"/>
</dbReference>
<keyword evidence="5" id="KW-0560">Oxidoreductase</keyword>
<sequence>MSTRRELPSLSMGFLDALVLPLLCALSSVRAAETSKTQMCRNVPGSAGYPNAAAWNALNASISGRLVTMVPSAKFCATRAGGCTDAEWTSAVFRSEIPGAMNQPNWEQGYDLTPPSLCYLNGTTCGQGDDPLYSVEAETVADIQTAVKFAAAHNLRVAVKASGHDYLGRSTAPFSLLIHTSKLLNISFTDTFFVGDQNMGFAATVGSGVHSQVVYQQSKANGRIAVGGSAATVCAAGGYLQGAGHSALAPTFGLAADNVFEFHIVVASGELLKVNSVNNTDLFYALRGGGAGSWGVIVSATFRTFPTFNSTFASITLTATNNTAMASLATLHAKHLVDFDASRSSQYFYLIKDPSSATSTMTLSNYMINQTITQSQEILAPFIKAAQALPGITITASSYTYALINDILFQQDDSVGFNLVMGSRLIPAATYRDSPDVVGKVYQRLLDQGLTLGILGHLVAGGQVAANSNISSAVNPAWRTAKTHVILINEWLDSLPLPQIDTIRRQFQDSQLPIFEQMAGPNAGAYSNEADIMEPNFQTTFFGPNYAKLSAIKRKYDPDDLFIVRTGVGSERWDEWGLCMV</sequence>
<organism evidence="8 9">
    <name type="scientific">Mycena metata</name>
    <dbReference type="NCBI Taxonomy" id="1033252"/>
    <lineage>
        <taxon>Eukaryota</taxon>
        <taxon>Fungi</taxon>
        <taxon>Dikarya</taxon>
        <taxon>Basidiomycota</taxon>
        <taxon>Agaricomycotina</taxon>
        <taxon>Agaricomycetes</taxon>
        <taxon>Agaricomycetidae</taxon>
        <taxon>Agaricales</taxon>
        <taxon>Marasmiineae</taxon>
        <taxon>Mycenaceae</taxon>
        <taxon>Mycena</taxon>
    </lineage>
</organism>
<dbReference type="EMBL" id="JARKIB010000163">
    <property type="protein sequence ID" value="KAJ7729738.1"/>
    <property type="molecule type" value="Genomic_DNA"/>
</dbReference>
<dbReference type="Proteomes" id="UP001215598">
    <property type="component" value="Unassembled WGS sequence"/>
</dbReference>
<dbReference type="InterPro" id="IPR006093">
    <property type="entry name" value="Oxy_OxRdtase_FAD_BS"/>
</dbReference>
<dbReference type="InterPro" id="IPR012951">
    <property type="entry name" value="BBE"/>
</dbReference>
<keyword evidence="6" id="KW-0732">Signal</keyword>
<evidence type="ECO:0000256" key="4">
    <source>
        <dbReference type="ARBA" id="ARBA00022827"/>
    </source>
</evidence>
<evidence type="ECO:0000256" key="1">
    <source>
        <dbReference type="ARBA" id="ARBA00001974"/>
    </source>
</evidence>
<dbReference type="GO" id="GO:0016491">
    <property type="term" value="F:oxidoreductase activity"/>
    <property type="evidence" value="ECO:0007669"/>
    <property type="project" value="UniProtKB-KW"/>
</dbReference>
<feature type="chain" id="PRO_5042226443" evidence="6">
    <location>
        <begin position="32"/>
        <end position="581"/>
    </location>
</feature>
<evidence type="ECO:0000256" key="6">
    <source>
        <dbReference type="SAM" id="SignalP"/>
    </source>
</evidence>
<accession>A0AAD7HY61</accession>
<name>A0AAD7HY61_9AGAR</name>
<dbReference type="GO" id="GO:0071949">
    <property type="term" value="F:FAD binding"/>
    <property type="evidence" value="ECO:0007669"/>
    <property type="project" value="InterPro"/>
</dbReference>
<evidence type="ECO:0000256" key="5">
    <source>
        <dbReference type="ARBA" id="ARBA00023002"/>
    </source>
</evidence>
<dbReference type="Pfam" id="PF08031">
    <property type="entry name" value="BBE"/>
    <property type="match status" value="1"/>
</dbReference>
<dbReference type="PANTHER" id="PTHR42973:SF39">
    <property type="entry name" value="FAD-BINDING PCMH-TYPE DOMAIN-CONTAINING PROTEIN"/>
    <property type="match status" value="1"/>
</dbReference>
<dbReference type="AlphaFoldDB" id="A0AAD7HY61"/>
<dbReference type="PROSITE" id="PS00862">
    <property type="entry name" value="OX2_COVAL_FAD"/>
    <property type="match status" value="1"/>
</dbReference>
<evidence type="ECO:0000313" key="8">
    <source>
        <dbReference type="EMBL" id="KAJ7729738.1"/>
    </source>
</evidence>
<keyword evidence="3" id="KW-0285">Flavoprotein</keyword>
<dbReference type="SUPFAM" id="SSF56176">
    <property type="entry name" value="FAD-binding/transporter-associated domain-like"/>
    <property type="match status" value="1"/>
</dbReference>
<comment type="similarity">
    <text evidence="2">Belongs to the oxygen-dependent FAD-linked oxidoreductase family.</text>
</comment>
<dbReference type="InterPro" id="IPR016166">
    <property type="entry name" value="FAD-bd_PCMH"/>
</dbReference>
<evidence type="ECO:0000313" key="9">
    <source>
        <dbReference type="Proteomes" id="UP001215598"/>
    </source>
</evidence>
<keyword evidence="9" id="KW-1185">Reference proteome</keyword>
<comment type="caution">
    <text evidence="8">The sequence shown here is derived from an EMBL/GenBank/DDBJ whole genome shotgun (WGS) entry which is preliminary data.</text>
</comment>
<dbReference type="PROSITE" id="PS51387">
    <property type="entry name" value="FAD_PCMH"/>
    <property type="match status" value="1"/>
</dbReference>
<gene>
    <name evidence="8" type="ORF">B0H16DRAFT_1586161</name>
</gene>
<feature type="domain" description="FAD-binding PCMH-type" evidence="7">
    <location>
        <begin position="127"/>
        <end position="307"/>
    </location>
</feature>